<protein>
    <recommendedName>
        <fullName evidence="4">Two component regulator propeller</fullName>
    </recommendedName>
</protein>
<dbReference type="Pfam" id="PF07494">
    <property type="entry name" value="Reg_prop"/>
    <property type="match status" value="2"/>
</dbReference>
<evidence type="ECO:0000313" key="2">
    <source>
        <dbReference type="EMBL" id="QSX30506.1"/>
    </source>
</evidence>
<dbReference type="InterPro" id="IPR015943">
    <property type="entry name" value="WD40/YVTN_repeat-like_dom_sf"/>
</dbReference>
<dbReference type="RefSeq" id="WP_207325342.1">
    <property type="nucleotide sequence ID" value="NZ_CP071504.1"/>
</dbReference>
<dbReference type="AlphaFoldDB" id="A0A974XNU9"/>
<keyword evidence="3" id="KW-1185">Reference proteome</keyword>
<evidence type="ECO:0000313" key="3">
    <source>
        <dbReference type="Proteomes" id="UP000663281"/>
    </source>
</evidence>
<sequence>MKRALVSHCIGLLLGSLTLLPAQAADMPAKDPSSKFVRYAVGERNVKDIFADGKIIWVGTSGGLVRYDTETDEYRHYDVRNGLLANGVFHVSRFDNNRMVIGTYGGGLTLLDENTGHWQRYNVPEGLGDPFVYDFLKMSNGDLWIATWTGANRIKKGQLDNPDAWEVFTVENTKGGLPNDWVYGLAEGKNGEVWFATEGGLARFKDETWTHWTHADGLGANYDDVKEETSFGTDPAAYSRHHAKQKMEQGLQGVNTAYNPNYIVSMTIADNGDVWVGTWGAGLSHFDGNKFEVLTKKDGLPSNHVFMLHGDKGSDGIWLGTNMGLSLLDKDKKVAKTLNREDGLVADTVFSMDIDNQGEYWIGSYGGVTRIKAGKGQ</sequence>
<dbReference type="InterPro" id="IPR011110">
    <property type="entry name" value="Reg_prop"/>
</dbReference>
<name>A0A974XNU9_9GAMM</name>
<keyword evidence="1" id="KW-0732">Signal</keyword>
<dbReference type="Proteomes" id="UP000663281">
    <property type="component" value="Chromosome"/>
</dbReference>
<evidence type="ECO:0008006" key="4">
    <source>
        <dbReference type="Google" id="ProtNLM"/>
    </source>
</evidence>
<feature type="chain" id="PRO_5036800862" description="Two component regulator propeller" evidence="1">
    <location>
        <begin position="25"/>
        <end position="377"/>
    </location>
</feature>
<dbReference type="EMBL" id="CP071504">
    <property type="protein sequence ID" value="QSX30506.1"/>
    <property type="molecule type" value="Genomic_DNA"/>
</dbReference>
<dbReference type="KEGG" id="scyp:JYB88_02260"/>
<evidence type="ECO:0000256" key="1">
    <source>
        <dbReference type="SAM" id="SignalP"/>
    </source>
</evidence>
<gene>
    <name evidence="2" type="ORF">JYB88_02260</name>
</gene>
<reference evidence="2 3" key="1">
    <citation type="submission" date="2021-03" db="EMBL/GenBank/DDBJ databases">
        <title>Novel species identification of genus Shewanella.</title>
        <authorList>
            <person name="Liu G."/>
            <person name="Zhang Q."/>
        </authorList>
    </citation>
    <scope>NUCLEOTIDE SEQUENCE [LARGE SCALE GENOMIC DNA]</scope>
    <source>
        <strain evidence="2 3">FJAT-53726</strain>
    </source>
</reference>
<dbReference type="Gene3D" id="2.130.10.10">
    <property type="entry name" value="YVTN repeat-like/Quinoprotein amine dehydrogenase"/>
    <property type="match status" value="2"/>
</dbReference>
<feature type="signal peptide" evidence="1">
    <location>
        <begin position="1"/>
        <end position="24"/>
    </location>
</feature>
<proteinExistence type="predicted"/>
<organism evidence="2 3">
    <name type="scientific">Shewanella cyperi</name>
    <dbReference type="NCBI Taxonomy" id="2814292"/>
    <lineage>
        <taxon>Bacteria</taxon>
        <taxon>Pseudomonadati</taxon>
        <taxon>Pseudomonadota</taxon>
        <taxon>Gammaproteobacteria</taxon>
        <taxon>Alteromonadales</taxon>
        <taxon>Shewanellaceae</taxon>
        <taxon>Shewanella</taxon>
    </lineage>
</organism>
<accession>A0A974XNU9</accession>
<dbReference type="SUPFAM" id="SSF63829">
    <property type="entry name" value="Calcium-dependent phosphotriesterase"/>
    <property type="match status" value="1"/>
</dbReference>